<protein>
    <recommendedName>
        <fullName evidence="8">Kinesin motor domain-containing protein</fullName>
    </recommendedName>
</protein>
<accession>A0A7S1JCJ0</accession>
<keyword evidence="2 5" id="KW-0067">ATP-binding</keyword>
<dbReference type="PANTHER" id="PTHR47117">
    <property type="entry name" value="STAR-RELATED LIPID TRANSFER PROTEIN 9"/>
    <property type="match status" value="1"/>
</dbReference>
<keyword evidence="4 5" id="KW-0505">Motor protein</keyword>
<feature type="coiled-coil region" evidence="6">
    <location>
        <begin position="1072"/>
        <end position="1156"/>
    </location>
</feature>
<evidence type="ECO:0000256" key="5">
    <source>
        <dbReference type="PROSITE-ProRule" id="PRU00283"/>
    </source>
</evidence>
<evidence type="ECO:0000256" key="7">
    <source>
        <dbReference type="SAM" id="MobiDB-lite"/>
    </source>
</evidence>
<feature type="compositionally biased region" description="Low complexity" evidence="7">
    <location>
        <begin position="847"/>
        <end position="862"/>
    </location>
</feature>
<feature type="compositionally biased region" description="Low complexity" evidence="7">
    <location>
        <begin position="1568"/>
        <end position="1578"/>
    </location>
</feature>
<keyword evidence="1 5" id="KW-0547">Nucleotide-binding</keyword>
<feature type="region of interest" description="Disordered" evidence="7">
    <location>
        <begin position="957"/>
        <end position="979"/>
    </location>
</feature>
<feature type="compositionally biased region" description="Low complexity" evidence="7">
    <location>
        <begin position="1496"/>
        <end position="1540"/>
    </location>
</feature>
<dbReference type="PROSITE" id="PS00411">
    <property type="entry name" value="KINESIN_MOTOR_1"/>
    <property type="match status" value="1"/>
</dbReference>
<feature type="region of interest" description="Disordered" evidence="7">
    <location>
        <begin position="1461"/>
        <end position="1578"/>
    </location>
</feature>
<dbReference type="EMBL" id="HBGA01133943">
    <property type="protein sequence ID" value="CAD9038489.1"/>
    <property type="molecule type" value="Transcribed_RNA"/>
</dbReference>
<feature type="compositionally biased region" description="Low complexity" evidence="7">
    <location>
        <begin position="1461"/>
        <end position="1487"/>
    </location>
</feature>
<dbReference type="GO" id="GO:0005524">
    <property type="term" value="F:ATP binding"/>
    <property type="evidence" value="ECO:0007669"/>
    <property type="project" value="UniProtKB-UniRule"/>
</dbReference>
<feature type="compositionally biased region" description="Polar residues" evidence="7">
    <location>
        <begin position="1642"/>
        <end position="1656"/>
    </location>
</feature>
<sequence length="1666" mass="184405">MSAGESQNVVVASRVRPLDLTEAKIGARSVVRCQHNKTIIVDPTYPTSEKAFAFDYSFWSGEPGSDALYASQSDLYHEIGHPMLVHAFEGFNVCIFSYGQTNAGKTYTMMGPAEDVGIIPRFCEELFSTIVENSSTAPEVSFKVELSYFEIYNEKVRCLLNPDTHKKELRVREHPITGPFVEDLTRYIVEDYDDIFKWITTGNQARTVSQTKFNQSSSRSHAVFTLILTQNKMTEEGQCTEVVSKINLVDLAGSERCGQAAGSVSSDAFKEGVTINKSLSTLGRVIHALSEQSRSTDQVDDPQDDPHERARKRRQWVGYRDSVLTWLLKENLGGNSKTIMLANISPASTNYEESLNTLRYAERVKFIRNEAVINEDHGSQLIRELKQEIHCLRRQLYSAAGQPCPSPGRRLSGSYSNVGANGMDDGENDWKSKLEMSEQIIAEINQSWQDRLCHSQNVFNMKLAQVEREIMAKANAMSYAIEDLPILINLNPHPVANEQLAHVLRPGETYLGTDDEPITDETKDDIRLADGFNLSNPHCIFEHHDTGEVEMIPLNGSLSYVNGQLLTTTFILTHGCRIVLGSNHVFLFVDPIHSQAFREHKKAQGGGLPRIIDWSYVSREFASSMGILCKQEQISGLWEDINQMRDENAALKESNDATVSELQALRTSPFIVLINDRPDAASVRRLYWHLQPGRNSIGFGGTVCPQGVQQMVILDYTAKSGHVCLLTGQKTLSNPLPHGYRFQTGTCSFQLLLPPEEKAADGSKDGKPLRGSATTTHTRMGMSPPKRGSVLETSSTKKADAGGSKSSAAHSIAEDPFFEDIKQKLYDFQFAVLNMRDQLFPPPPDTPAVGPDGEPLAAPALSPEEEELQEKRRVLRDDWLLTSKKPMPPDILDHMTYLQHELRYLTFVSAQREQLVDQLQYAVEHGQREESEAEIGRLQEELSRMQETAMTMREQLEQLQHSGASSRASPRAPDSSDRRKDEMIAQLQAQVKSLEQKVAEASDPWSTENEFVCITQDRSDNAAQMDLTKTQVREVQAKLESITAAHDSLVESYNTLLRKQNRLDTEGPGTGTDILNEELQIMNRKLQASETRCAQLQQKLEGRTQDYDTLYYTHQKLKEDMEVQRQQLHDANNRLRSDLEDSRANAKKSKADQELQLLAAAAGVSSASISNSLPRDSIKAFNKMKDTIKLLTKVAKSKDDKISLLEKDMQSKNELMMTLNNRLMDRTTPGFPGGAETLGSQAPGKLLLGENQDIPQVALDQFHSMRVNMDYVMQQLKAEVIHLSRNGLAQLDKIVSSAGRGGSGGVEIFKKAHQFVHKVVADIVGESGLQAEVWPITSADIEKIKTHHRSSFVKALREMVICYDLHPDYIKGGLVTHDDLVRNLSTLVKMAQFCMCHERMRGDVSPNRSSASEVGGRKQKRSSSASSNRSSNATSVTSSSSVQSSVAKPYSSISSRIAAYISPKRQGPSSSTTTTTAPTASSTVSSTRHVSPRPGLSSTISSTPTTSSLSSKSRALSPRPGTTTTTRTKIKSPSPSPDAAAARRHQQDALMRANSPFGTITKEGTVRSTTPKTATTKKTVTSSSPAVVAVDFRSVYGQPPDPYQYMDQASLDRPGLPPTAPRSALFGYKSPSVDLSLPLSPGYSTASVPTTVSDLRQQVRPRSPHL</sequence>
<dbReference type="InterPro" id="IPR036961">
    <property type="entry name" value="Kinesin_motor_dom_sf"/>
</dbReference>
<dbReference type="Gene3D" id="3.40.850.10">
    <property type="entry name" value="Kinesin motor domain"/>
    <property type="match status" value="1"/>
</dbReference>
<feature type="compositionally biased region" description="Basic and acidic residues" evidence="7">
    <location>
        <begin position="758"/>
        <end position="768"/>
    </location>
</feature>
<gene>
    <name evidence="9" type="ORF">EGYM00392_LOCUS49651</name>
</gene>
<dbReference type="SMART" id="SM00129">
    <property type="entry name" value="KISc"/>
    <property type="match status" value="1"/>
</dbReference>
<proteinExistence type="inferred from homology"/>
<evidence type="ECO:0000256" key="3">
    <source>
        <dbReference type="ARBA" id="ARBA00023054"/>
    </source>
</evidence>
<feature type="compositionally biased region" description="Low complexity" evidence="7">
    <location>
        <begin position="964"/>
        <end position="973"/>
    </location>
</feature>
<dbReference type="InterPro" id="IPR001752">
    <property type="entry name" value="Kinesin_motor_dom"/>
</dbReference>
<reference evidence="9" key="1">
    <citation type="submission" date="2021-01" db="EMBL/GenBank/DDBJ databases">
        <authorList>
            <person name="Corre E."/>
            <person name="Pelletier E."/>
            <person name="Niang G."/>
            <person name="Scheremetjew M."/>
            <person name="Finn R."/>
            <person name="Kale V."/>
            <person name="Holt S."/>
            <person name="Cochrane G."/>
            <person name="Meng A."/>
            <person name="Brown T."/>
            <person name="Cohen L."/>
        </authorList>
    </citation>
    <scope>NUCLEOTIDE SEQUENCE</scope>
    <source>
        <strain evidence="9">NIES-381</strain>
    </source>
</reference>
<evidence type="ECO:0000313" key="9">
    <source>
        <dbReference type="EMBL" id="CAD9038489.1"/>
    </source>
</evidence>
<dbReference type="InterPro" id="IPR000253">
    <property type="entry name" value="FHA_dom"/>
</dbReference>
<dbReference type="Pfam" id="PF00225">
    <property type="entry name" value="Kinesin"/>
    <property type="match status" value="1"/>
</dbReference>
<feature type="domain" description="Kinesin motor" evidence="8">
    <location>
        <begin position="8"/>
        <end position="367"/>
    </location>
</feature>
<dbReference type="GO" id="GO:0003777">
    <property type="term" value="F:microtubule motor activity"/>
    <property type="evidence" value="ECO:0007669"/>
    <property type="project" value="InterPro"/>
</dbReference>
<dbReference type="Gene3D" id="2.60.200.20">
    <property type="match status" value="1"/>
</dbReference>
<evidence type="ECO:0000256" key="4">
    <source>
        <dbReference type="ARBA" id="ARBA00023175"/>
    </source>
</evidence>
<name>A0A7S1JCJ0_9EUGL</name>
<dbReference type="SUPFAM" id="SSF52540">
    <property type="entry name" value="P-loop containing nucleoside triphosphate hydrolases"/>
    <property type="match status" value="1"/>
</dbReference>
<feature type="binding site" evidence="5">
    <location>
        <begin position="99"/>
        <end position="106"/>
    </location>
    <ligand>
        <name>ATP</name>
        <dbReference type="ChEBI" id="CHEBI:30616"/>
    </ligand>
</feature>
<organism evidence="9">
    <name type="scientific">Eutreptiella gymnastica</name>
    <dbReference type="NCBI Taxonomy" id="73025"/>
    <lineage>
        <taxon>Eukaryota</taxon>
        <taxon>Discoba</taxon>
        <taxon>Euglenozoa</taxon>
        <taxon>Euglenida</taxon>
        <taxon>Spirocuta</taxon>
        <taxon>Euglenophyceae</taxon>
        <taxon>Eutreptiales</taxon>
        <taxon>Eutreptiaceae</taxon>
        <taxon>Eutreptiella</taxon>
    </lineage>
</organism>
<dbReference type="Pfam" id="PF00498">
    <property type="entry name" value="FHA"/>
    <property type="match status" value="1"/>
</dbReference>
<feature type="region of interest" description="Disordered" evidence="7">
    <location>
        <begin position="843"/>
        <end position="867"/>
    </location>
</feature>
<dbReference type="PRINTS" id="PR00380">
    <property type="entry name" value="KINESINHEAVY"/>
</dbReference>
<keyword evidence="3 6" id="KW-0175">Coiled coil</keyword>
<evidence type="ECO:0000256" key="6">
    <source>
        <dbReference type="SAM" id="Coils"/>
    </source>
</evidence>
<dbReference type="SUPFAM" id="SSF49879">
    <property type="entry name" value="SMAD/FHA domain"/>
    <property type="match status" value="1"/>
</dbReference>
<feature type="region of interest" description="Disordered" evidence="7">
    <location>
        <begin position="1638"/>
        <end position="1666"/>
    </location>
</feature>
<dbReference type="PROSITE" id="PS50067">
    <property type="entry name" value="KINESIN_MOTOR_2"/>
    <property type="match status" value="1"/>
</dbReference>
<feature type="region of interest" description="Disordered" evidence="7">
    <location>
        <begin position="758"/>
        <end position="809"/>
    </location>
</feature>
<dbReference type="InterPro" id="IPR027417">
    <property type="entry name" value="P-loop_NTPase"/>
</dbReference>
<evidence type="ECO:0000259" key="8">
    <source>
        <dbReference type="PROSITE" id="PS50067"/>
    </source>
</evidence>
<feature type="region of interest" description="Disordered" evidence="7">
    <location>
        <begin position="1402"/>
        <end position="1448"/>
    </location>
</feature>
<dbReference type="GO" id="GO:0008017">
    <property type="term" value="F:microtubule binding"/>
    <property type="evidence" value="ECO:0007669"/>
    <property type="project" value="InterPro"/>
</dbReference>
<dbReference type="InterPro" id="IPR008984">
    <property type="entry name" value="SMAD_FHA_dom_sf"/>
</dbReference>
<evidence type="ECO:0000256" key="2">
    <source>
        <dbReference type="ARBA" id="ARBA00022840"/>
    </source>
</evidence>
<evidence type="ECO:0000256" key="1">
    <source>
        <dbReference type="ARBA" id="ARBA00022741"/>
    </source>
</evidence>
<feature type="region of interest" description="Disordered" evidence="7">
    <location>
        <begin position="291"/>
        <end position="313"/>
    </location>
</feature>
<dbReference type="GO" id="GO:0007018">
    <property type="term" value="P:microtubule-based movement"/>
    <property type="evidence" value="ECO:0007669"/>
    <property type="project" value="InterPro"/>
</dbReference>
<feature type="compositionally biased region" description="Low complexity" evidence="7">
    <location>
        <begin position="1422"/>
        <end position="1448"/>
    </location>
</feature>
<comment type="similarity">
    <text evidence="5">Belongs to the TRAFAC class myosin-kinesin ATPase superfamily. Kinesin family.</text>
</comment>
<dbReference type="InterPro" id="IPR019821">
    <property type="entry name" value="Kinesin_motor_CS"/>
</dbReference>